<comment type="cofactor">
    <cofactor evidence="3">
        <name>Co(2+)</name>
        <dbReference type="ChEBI" id="CHEBI:48828"/>
    </cofactor>
</comment>
<evidence type="ECO:0000259" key="18">
    <source>
        <dbReference type="Pfam" id="PF01761"/>
    </source>
</evidence>
<dbReference type="GO" id="GO:0046872">
    <property type="term" value="F:metal ion binding"/>
    <property type="evidence" value="ECO:0007669"/>
    <property type="project" value="UniProtKB-KW"/>
</dbReference>
<dbReference type="NCBIfam" id="TIGR01357">
    <property type="entry name" value="aroB"/>
    <property type="match status" value="1"/>
</dbReference>
<dbReference type="EMBL" id="UINC01001101">
    <property type="protein sequence ID" value="SUZ70775.1"/>
    <property type="molecule type" value="Genomic_DNA"/>
</dbReference>
<dbReference type="PANTHER" id="PTHR43622">
    <property type="entry name" value="3-DEHYDROQUINATE SYNTHASE"/>
    <property type="match status" value="1"/>
</dbReference>
<dbReference type="GO" id="GO:0009073">
    <property type="term" value="P:aromatic amino acid family biosynthetic process"/>
    <property type="evidence" value="ECO:0007669"/>
    <property type="project" value="UniProtKB-KW"/>
</dbReference>
<gene>
    <name evidence="20" type="ORF">METZ01_LOCUS23629</name>
</gene>
<keyword evidence="12" id="KW-0547">Nucleotide-binding</keyword>
<evidence type="ECO:0000256" key="5">
    <source>
        <dbReference type="ARBA" id="ARBA00004661"/>
    </source>
</evidence>
<evidence type="ECO:0000256" key="17">
    <source>
        <dbReference type="ARBA" id="ARBA00023285"/>
    </source>
</evidence>
<dbReference type="SUPFAM" id="SSF56796">
    <property type="entry name" value="Dehydroquinate synthase-like"/>
    <property type="match status" value="1"/>
</dbReference>
<dbReference type="Gene3D" id="1.20.1090.10">
    <property type="entry name" value="Dehydroquinate synthase-like - alpha domain"/>
    <property type="match status" value="1"/>
</dbReference>
<evidence type="ECO:0000256" key="8">
    <source>
        <dbReference type="ARBA" id="ARBA00017684"/>
    </source>
</evidence>
<dbReference type="FunFam" id="3.40.50.1970:FF:000001">
    <property type="entry name" value="3-dehydroquinate synthase"/>
    <property type="match status" value="1"/>
</dbReference>
<dbReference type="InterPro" id="IPR056179">
    <property type="entry name" value="DHQS_C"/>
</dbReference>
<feature type="domain" description="3-dehydroquinate synthase N-terminal" evidence="18">
    <location>
        <begin position="65"/>
        <end position="176"/>
    </location>
</feature>
<evidence type="ECO:0000256" key="12">
    <source>
        <dbReference type="ARBA" id="ARBA00022741"/>
    </source>
</evidence>
<evidence type="ECO:0000256" key="14">
    <source>
        <dbReference type="ARBA" id="ARBA00023027"/>
    </source>
</evidence>
<dbReference type="InterPro" id="IPR030963">
    <property type="entry name" value="DHQ_synth_fam"/>
</dbReference>
<dbReference type="GO" id="GO:0003856">
    <property type="term" value="F:3-dehydroquinate synthase activity"/>
    <property type="evidence" value="ECO:0007669"/>
    <property type="project" value="UniProtKB-EC"/>
</dbReference>
<comment type="cofactor">
    <cofactor evidence="2">
        <name>NAD(+)</name>
        <dbReference type="ChEBI" id="CHEBI:57540"/>
    </cofactor>
</comment>
<reference evidence="20" key="1">
    <citation type="submission" date="2018-05" db="EMBL/GenBank/DDBJ databases">
        <authorList>
            <person name="Lanie J.A."/>
            <person name="Ng W.-L."/>
            <person name="Kazmierczak K.M."/>
            <person name="Andrzejewski T.M."/>
            <person name="Davidsen T.M."/>
            <person name="Wayne K.J."/>
            <person name="Tettelin H."/>
            <person name="Glass J.I."/>
            <person name="Rusch D."/>
            <person name="Podicherti R."/>
            <person name="Tsui H.-C.T."/>
            <person name="Winkler M.E."/>
        </authorList>
    </citation>
    <scope>NUCLEOTIDE SEQUENCE</scope>
</reference>
<dbReference type="InterPro" id="IPR030960">
    <property type="entry name" value="DHQS/DOIS_N"/>
</dbReference>
<dbReference type="InterPro" id="IPR016037">
    <property type="entry name" value="DHQ_synth_AroB"/>
</dbReference>
<dbReference type="GO" id="GO:0000166">
    <property type="term" value="F:nucleotide binding"/>
    <property type="evidence" value="ECO:0007669"/>
    <property type="project" value="UniProtKB-KW"/>
</dbReference>
<dbReference type="EC" id="4.2.3.4" evidence="7"/>
<evidence type="ECO:0000256" key="10">
    <source>
        <dbReference type="ARBA" id="ARBA00022605"/>
    </source>
</evidence>
<evidence type="ECO:0000256" key="6">
    <source>
        <dbReference type="ARBA" id="ARBA00005412"/>
    </source>
</evidence>
<evidence type="ECO:0000256" key="7">
    <source>
        <dbReference type="ARBA" id="ARBA00013031"/>
    </source>
</evidence>
<keyword evidence="9" id="KW-0963">Cytoplasm</keyword>
<keyword evidence="13" id="KW-0862">Zinc</keyword>
<keyword evidence="17" id="KW-0170">Cobalt</keyword>
<comment type="catalytic activity">
    <reaction evidence="1">
        <text>7-phospho-2-dehydro-3-deoxy-D-arabino-heptonate = 3-dehydroquinate + phosphate</text>
        <dbReference type="Rhea" id="RHEA:21968"/>
        <dbReference type="ChEBI" id="CHEBI:32364"/>
        <dbReference type="ChEBI" id="CHEBI:43474"/>
        <dbReference type="ChEBI" id="CHEBI:58394"/>
        <dbReference type="EC" id="4.2.3.4"/>
    </reaction>
</comment>
<dbReference type="Pfam" id="PF01761">
    <property type="entry name" value="DHQ_synthase"/>
    <property type="match status" value="1"/>
</dbReference>
<feature type="domain" description="3-dehydroquinate synthase C-terminal" evidence="19">
    <location>
        <begin position="179"/>
        <end position="322"/>
    </location>
</feature>
<comment type="subcellular location">
    <subcellularLocation>
        <location evidence="4">Cytoplasm</location>
    </subcellularLocation>
</comment>
<evidence type="ECO:0000256" key="1">
    <source>
        <dbReference type="ARBA" id="ARBA00001393"/>
    </source>
</evidence>
<comment type="similarity">
    <text evidence="6">Belongs to the sugar phosphate cyclases superfamily. Dehydroquinate synthase family.</text>
</comment>
<evidence type="ECO:0000256" key="9">
    <source>
        <dbReference type="ARBA" id="ARBA00022490"/>
    </source>
</evidence>
<evidence type="ECO:0000313" key="20">
    <source>
        <dbReference type="EMBL" id="SUZ70775.1"/>
    </source>
</evidence>
<evidence type="ECO:0000256" key="11">
    <source>
        <dbReference type="ARBA" id="ARBA00022723"/>
    </source>
</evidence>
<dbReference type="PIRSF" id="PIRSF001455">
    <property type="entry name" value="DHQ_synth"/>
    <property type="match status" value="1"/>
</dbReference>
<keyword evidence="11" id="KW-0479">Metal-binding</keyword>
<dbReference type="InterPro" id="IPR050071">
    <property type="entry name" value="Dehydroquinate_synthase"/>
</dbReference>
<keyword evidence="15" id="KW-0057">Aromatic amino acid biosynthesis</keyword>
<dbReference type="GO" id="GO:0008652">
    <property type="term" value="P:amino acid biosynthetic process"/>
    <property type="evidence" value="ECO:0007669"/>
    <property type="project" value="UniProtKB-KW"/>
</dbReference>
<sequence>MVAHVDIVLSEDRGYRVLIGSGVMSRKASWLETLGSKVAVITNAIVADLYLETLTKAIDRELDVIEIGDGEEFKSLKTFSEVIDRLVDGGHNRDSTIIALGGGVIGDVAGYAAASYQRGVGYVQVPTTLLAQVDSSVGGKTAVNHSSGKNLIGAFYQPNRVVADTDTLNSLPDREYLAGIAEVIKYGVIADPAFFGWLEENVEPLLAREPSAMEYAVYRSCQLKAGIVIEDEREVGVRAVLNFGHTFAHAIETVTEFRSYLHGEAVAIGMVMAADLSLRMDICQPDTANRLRCLIEAYGLPVVPPKCPVSVMLEAMAMDKKVMAGRMRFVLAKRIGEVSIEGDIPQRKLEQTLAAGSESSEG</sequence>
<evidence type="ECO:0000256" key="2">
    <source>
        <dbReference type="ARBA" id="ARBA00001911"/>
    </source>
</evidence>
<name>A0A381PUR7_9ZZZZ</name>
<keyword evidence="10" id="KW-0028">Amino-acid biosynthesis</keyword>
<comment type="pathway">
    <text evidence="5">Metabolic intermediate biosynthesis; chorismate biosynthesis; chorismate from D-erythrose 4-phosphate and phosphoenolpyruvate: step 2/7.</text>
</comment>
<evidence type="ECO:0000256" key="13">
    <source>
        <dbReference type="ARBA" id="ARBA00022833"/>
    </source>
</evidence>
<dbReference type="Pfam" id="PF24621">
    <property type="entry name" value="DHQS_C"/>
    <property type="match status" value="1"/>
</dbReference>
<proteinExistence type="inferred from homology"/>
<keyword evidence="14" id="KW-0520">NAD</keyword>
<evidence type="ECO:0000256" key="3">
    <source>
        <dbReference type="ARBA" id="ARBA00001941"/>
    </source>
</evidence>
<evidence type="ECO:0000256" key="15">
    <source>
        <dbReference type="ARBA" id="ARBA00023141"/>
    </source>
</evidence>
<evidence type="ECO:0000259" key="19">
    <source>
        <dbReference type="Pfam" id="PF24621"/>
    </source>
</evidence>
<keyword evidence="16" id="KW-0456">Lyase</keyword>
<dbReference type="CDD" id="cd08195">
    <property type="entry name" value="DHQS"/>
    <property type="match status" value="1"/>
</dbReference>
<dbReference type="Gene3D" id="3.40.50.1970">
    <property type="match status" value="1"/>
</dbReference>
<dbReference type="PANTHER" id="PTHR43622:SF7">
    <property type="entry name" value="3-DEHYDROQUINATE SYNTHASE, CHLOROPLASTIC"/>
    <property type="match status" value="1"/>
</dbReference>
<evidence type="ECO:0000256" key="4">
    <source>
        <dbReference type="ARBA" id="ARBA00004496"/>
    </source>
</evidence>
<evidence type="ECO:0000256" key="16">
    <source>
        <dbReference type="ARBA" id="ARBA00023239"/>
    </source>
</evidence>
<protein>
    <recommendedName>
        <fullName evidence="8">3-dehydroquinate synthase</fullName>
        <ecNumber evidence="7">4.2.3.4</ecNumber>
    </recommendedName>
</protein>
<dbReference type="HAMAP" id="MF_00110">
    <property type="entry name" value="DHQ_synthase"/>
    <property type="match status" value="1"/>
</dbReference>
<accession>A0A381PUR7</accession>
<dbReference type="AlphaFoldDB" id="A0A381PUR7"/>
<dbReference type="GO" id="GO:0005737">
    <property type="term" value="C:cytoplasm"/>
    <property type="evidence" value="ECO:0007669"/>
    <property type="project" value="UniProtKB-SubCell"/>
</dbReference>
<organism evidence="20">
    <name type="scientific">marine metagenome</name>
    <dbReference type="NCBI Taxonomy" id="408172"/>
    <lineage>
        <taxon>unclassified sequences</taxon>
        <taxon>metagenomes</taxon>
        <taxon>ecological metagenomes</taxon>
    </lineage>
</organism>